<dbReference type="OrthoDB" id="1446169at2"/>
<dbReference type="EMBL" id="FRBH01000009">
    <property type="protein sequence ID" value="SHL44576.1"/>
    <property type="molecule type" value="Genomic_DNA"/>
</dbReference>
<evidence type="ECO:0000313" key="2">
    <source>
        <dbReference type="EMBL" id="SHL44576.1"/>
    </source>
</evidence>
<dbReference type="RefSeq" id="WP_072933055.1">
    <property type="nucleotide sequence ID" value="NZ_BMFL01000003.1"/>
</dbReference>
<dbReference type="Proteomes" id="UP000184120">
    <property type="component" value="Unassembled WGS sequence"/>
</dbReference>
<dbReference type="EMBL" id="BMFL01000003">
    <property type="protein sequence ID" value="GGE90905.1"/>
    <property type="molecule type" value="Genomic_DNA"/>
</dbReference>
<accession>A0A1M7APQ8</accession>
<gene>
    <name evidence="1" type="ORF">GCM10010984_05810</name>
    <name evidence="2" type="ORF">SAMN05443634_109111</name>
</gene>
<proteinExistence type="predicted"/>
<protein>
    <submittedName>
        <fullName evidence="2">Uncharacterized protein</fullName>
    </submittedName>
</protein>
<evidence type="ECO:0000313" key="4">
    <source>
        <dbReference type="Proteomes" id="UP000650994"/>
    </source>
</evidence>
<reference evidence="4" key="4">
    <citation type="journal article" date="2019" name="Int. J. Syst. Evol. Microbiol.">
        <title>The Global Catalogue of Microorganisms (GCM) 10K type strain sequencing project: providing services to taxonomists for standard genome sequencing and annotation.</title>
        <authorList>
            <consortium name="The Broad Institute Genomics Platform"/>
            <consortium name="The Broad Institute Genome Sequencing Center for Infectious Disease"/>
            <person name="Wu L."/>
            <person name="Ma J."/>
        </authorList>
    </citation>
    <scope>NUCLEOTIDE SEQUENCE [LARGE SCALE GENOMIC DNA]</scope>
    <source>
        <strain evidence="4">CGMCC 1.12707</strain>
    </source>
</reference>
<dbReference type="AlphaFoldDB" id="A0A1M7APQ8"/>
<reference evidence="3" key="2">
    <citation type="submission" date="2016-11" db="EMBL/GenBank/DDBJ databases">
        <authorList>
            <person name="Varghese N."/>
            <person name="Submissions S."/>
        </authorList>
    </citation>
    <scope>NUCLEOTIDE SEQUENCE [LARGE SCALE GENOMIC DNA]</scope>
    <source>
        <strain evidence="3">DSM 27989</strain>
    </source>
</reference>
<reference evidence="2" key="3">
    <citation type="submission" date="2016-11" db="EMBL/GenBank/DDBJ databases">
        <authorList>
            <person name="Jaros S."/>
            <person name="Januszkiewicz K."/>
            <person name="Wedrychowicz H."/>
        </authorList>
    </citation>
    <scope>NUCLEOTIDE SEQUENCE [LARGE SCALE GENOMIC DNA]</scope>
    <source>
        <strain evidence="2">DSM 27989</strain>
    </source>
</reference>
<reference evidence="1" key="1">
    <citation type="journal article" date="2014" name="Int. J. Syst. Evol. Microbiol.">
        <title>Complete genome of a new Firmicutes species belonging to the dominant human colonic microbiota ('Ruminococcus bicirculans') reveals two chromosomes and a selective capacity to utilize plant glucans.</title>
        <authorList>
            <consortium name="NISC Comparative Sequencing Program"/>
            <person name="Wegmann U."/>
            <person name="Louis P."/>
            <person name="Goesmann A."/>
            <person name="Henrissat B."/>
            <person name="Duncan S.H."/>
            <person name="Flint H.J."/>
        </authorList>
    </citation>
    <scope>NUCLEOTIDE SEQUENCE</scope>
    <source>
        <strain evidence="1">CGMCC 1.12707</strain>
    </source>
</reference>
<reference evidence="1" key="5">
    <citation type="submission" date="2024-05" db="EMBL/GenBank/DDBJ databases">
        <authorList>
            <person name="Sun Q."/>
            <person name="Zhou Y."/>
        </authorList>
    </citation>
    <scope>NUCLEOTIDE SEQUENCE</scope>
    <source>
        <strain evidence="1">CGMCC 1.12707</strain>
    </source>
</reference>
<organism evidence="2 3">
    <name type="scientific">Chishuiella changwenlii</name>
    <dbReference type="NCBI Taxonomy" id="1434701"/>
    <lineage>
        <taxon>Bacteria</taxon>
        <taxon>Pseudomonadati</taxon>
        <taxon>Bacteroidota</taxon>
        <taxon>Flavobacteriia</taxon>
        <taxon>Flavobacteriales</taxon>
        <taxon>Weeksellaceae</taxon>
        <taxon>Chishuiella</taxon>
    </lineage>
</organism>
<sequence>MKHFTGTIDDFMIVYDDYIDLLILDRINQDITLHHKSLQGIYDEPSMKEKLIELKIYLKKHLLREFEDWEISIDTESFKHGFNQIINGSKLNFA</sequence>
<keyword evidence="4" id="KW-1185">Reference proteome</keyword>
<evidence type="ECO:0000313" key="1">
    <source>
        <dbReference type="EMBL" id="GGE90905.1"/>
    </source>
</evidence>
<name>A0A1M7APQ8_9FLAO</name>
<dbReference type="Proteomes" id="UP000650994">
    <property type="component" value="Unassembled WGS sequence"/>
</dbReference>
<evidence type="ECO:0000313" key="3">
    <source>
        <dbReference type="Proteomes" id="UP000184120"/>
    </source>
</evidence>